<gene>
    <name evidence="3" type="ORF">EGR_03117</name>
</gene>
<dbReference type="AlphaFoldDB" id="W6ULU0"/>
<organism evidence="3 4">
    <name type="scientific">Echinococcus granulosus</name>
    <name type="common">Hydatid tapeworm</name>
    <dbReference type="NCBI Taxonomy" id="6210"/>
    <lineage>
        <taxon>Eukaryota</taxon>
        <taxon>Metazoa</taxon>
        <taxon>Spiralia</taxon>
        <taxon>Lophotrochozoa</taxon>
        <taxon>Platyhelminthes</taxon>
        <taxon>Cestoda</taxon>
        <taxon>Eucestoda</taxon>
        <taxon>Cyclophyllidea</taxon>
        <taxon>Taeniidae</taxon>
        <taxon>Echinococcus</taxon>
        <taxon>Echinococcus granulosus group</taxon>
    </lineage>
</organism>
<dbReference type="InterPro" id="IPR027482">
    <property type="entry name" value="Sec1-like_dom2"/>
</dbReference>
<dbReference type="GeneID" id="36338832"/>
<accession>W6ULU0</accession>
<dbReference type="STRING" id="6210.W6ULU0"/>
<dbReference type="KEGG" id="egl:EGR_03117"/>
<dbReference type="InterPro" id="IPR001619">
    <property type="entry name" value="Sec1-like"/>
</dbReference>
<evidence type="ECO:0000313" key="3">
    <source>
        <dbReference type="EMBL" id="EUB62096.1"/>
    </source>
</evidence>
<feature type="compositionally biased region" description="Polar residues" evidence="2">
    <location>
        <begin position="420"/>
        <end position="429"/>
    </location>
</feature>
<name>W6ULU0_ECHGR</name>
<keyword evidence="4" id="KW-1185">Reference proteome</keyword>
<dbReference type="OrthoDB" id="10262287at2759"/>
<dbReference type="RefSeq" id="XP_024353292.1">
    <property type="nucleotide sequence ID" value="XM_024492366.1"/>
</dbReference>
<comment type="similarity">
    <text evidence="1">Belongs to the STXBP/unc-18/SEC1 family.</text>
</comment>
<evidence type="ECO:0000256" key="2">
    <source>
        <dbReference type="SAM" id="MobiDB-lite"/>
    </source>
</evidence>
<dbReference type="GO" id="GO:0016192">
    <property type="term" value="P:vesicle-mediated transport"/>
    <property type="evidence" value="ECO:0007669"/>
    <property type="project" value="InterPro"/>
</dbReference>
<dbReference type="Pfam" id="PF00995">
    <property type="entry name" value="Sec1"/>
    <property type="match status" value="2"/>
</dbReference>
<sequence length="429" mass="46221">MPTVTRSLSTAPLKDVYQKELLQMLDAHRGPKAIYWEREAIPPVNLIVGHSLLKDFSLRNKENSLFNFAKGLMKFQSVYGLFPRIRSKGPKAKRIAEMLSQMRQEAMATANLDAPARQEGTVVQPLESPGQTDLLIIIDRSVDALTPCLSQLTYEGLINELWPVMHGKSAVIVMYGPEHMITLNNLRKLGLLEESSRLTLIARPTGGPADILSGDTSTAVRRTIASVSLAYASTLRRSLRLHVTDETPPPREEQNLDAAFARIFGGWVPISVRLVQAMTLGWPTRPLISTTSGTGGALLSNAASTALYAGRRLVSHVQAASASSGSYVTDLIPAVEVDEVQNPGETGISSTGAGLIKRPTPSAGPEGSKTVVIAFVGGVTHSELAALRKVAAYDEGKQLRSPTPPDLNKRQNLGDHANVSKHTTLTADA</sequence>
<dbReference type="InterPro" id="IPR036045">
    <property type="entry name" value="Sec1-like_sf"/>
</dbReference>
<dbReference type="SUPFAM" id="SSF56815">
    <property type="entry name" value="Sec1/munc18-like (SM) proteins"/>
    <property type="match status" value="1"/>
</dbReference>
<dbReference type="EMBL" id="APAU02000015">
    <property type="protein sequence ID" value="EUB62096.1"/>
    <property type="molecule type" value="Genomic_DNA"/>
</dbReference>
<evidence type="ECO:0000256" key="1">
    <source>
        <dbReference type="ARBA" id="ARBA00009884"/>
    </source>
</evidence>
<proteinExistence type="inferred from homology"/>
<dbReference type="Proteomes" id="UP000019149">
    <property type="component" value="Unassembled WGS sequence"/>
</dbReference>
<dbReference type="Gene3D" id="3.40.50.1910">
    <property type="match status" value="2"/>
</dbReference>
<dbReference type="PANTHER" id="PTHR11679">
    <property type="entry name" value="VESICLE PROTEIN SORTING-ASSOCIATED"/>
    <property type="match status" value="1"/>
</dbReference>
<comment type="caution">
    <text evidence="3">The sequence shown here is derived from an EMBL/GenBank/DDBJ whole genome shotgun (WGS) entry which is preliminary data.</text>
</comment>
<dbReference type="CTD" id="36338832"/>
<evidence type="ECO:0000313" key="4">
    <source>
        <dbReference type="Proteomes" id="UP000019149"/>
    </source>
</evidence>
<feature type="region of interest" description="Disordered" evidence="2">
    <location>
        <begin position="396"/>
        <end position="429"/>
    </location>
</feature>
<reference evidence="3 4" key="1">
    <citation type="journal article" date="2013" name="Nat. Genet.">
        <title>The genome of the hydatid tapeworm Echinococcus granulosus.</title>
        <authorList>
            <person name="Zheng H."/>
            <person name="Zhang W."/>
            <person name="Zhang L."/>
            <person name="Zhang Z."/>
            <person name="Li J."/>
            <person name="Lu G."/>
            <person name="Zhu Y."/>
            <person name="Wang Y."/>
            <person name="Huang Y."/>
            <person name="Liu J."/>
            <person name="Kang H."/>
            <person name="Chen J."/>
            <person name="Wang L."/>
            <person name="Chen A."/>
            <person name="Yu S."/>
            <person name="Gao Z."/>
            <person name="Jin L."/>
            <person name="Gu W."/>
            <person name="Wang Z."/>
            <person name="Zhao L."/>
            <person name="Shi B."/>
            <person name="Wen H."/>
            <person name="Lin R."/>
            <person name="Jones M.K."/>
            <person name="Brejova B."/>
            <person name="Vinar T."/>
            <person name="Zhao G."/>
            <person name="McManus D.P."/>
            <person name="Chen Z."/>
            <person name="Zhou Y."/>
            <person name="Wang S."/>
        </authorList>
    </citation>
    <scope>NUCLEOTIDE SEQUENCE [LARGE SCALE GENOMIC DNA]</scope>
</reference>
<protein>
    <submittedName>
        <fullName evidence="3">Vacuolar protein sorting-associated protein 33A</fullName>
    </submittedName>
</protein>